<comment type="caution">
    <text evidence="5">The sequence shown here is derived from an EMBL/GenBank/DDBJ whole genome shotgun (WGS) entry which is preliminary data.</text>
</comment>
<evidence type="ECO:0000313" key="6">
    <source>
        <dbReference type="Proteomes" id="UP001151478"/>
    </source>
</evidence>
<dbReference type="InterPro" id="IPR015943">
    <property type="entry name" value="WD40/YVTN_repeat-like_dom_sf"/>
</dbReference>
<feature type="signal peptide" evidence="2">
    <location>
        <begin position="1"/>
        <end position="19"/>
    </location>
</feature>
<dbReference type="InterPro" id="IPR036890">
    <property type="entry name" value="HATPase_C_sf"/>
</dbReference>
<dbReference type="SUPFAM" id="SSF55874">
    <property type="entry name" value="ATPase domain of HSP90 chaperone/DNA topoisomerase II/histidine kinase"/>
    <property type="match status" value="1"/>
</dbReference>
<dbReference type="Gene3D" id="2.130.10.10">
    <property type="entry name" value="YVTN repeat-like/Quinoprotein amine dehydrogenase"/>
    <property type="match status" value="2"/>
</dbReference>
<keyword evidence="1" id="KW-0812">Transmembrane</keyword>
<keyword evidence="6" id="KW-1185">Reference proteome</keyword>
<dbReference type="GO" id="GO:0016301">
    <property type="term" value="F:kinase activity"/>
    <property type="evidence" value="ECO:0007669"/>
    <property type="project" value="UniProtKB-KW"/>
</dbReference>
<evidence type="ECO:0000256" key="2">
    <source>
        <dbReference type="SAM" id="SignalP"/>
    </source>
</evidence>
<dbReference type="PANTHER" id="PTHR34220:SF7">
    <property type="entry name" value="SENSOR HISTIDINE KINASE YPDA"/>
    <property type="match status" value="1"/>
</dbReference>
<dbReference type="InterPro" id="IPR013783">
    <property type="entry name" value="Ig-like_fold"/>
</dbReference>
<accession>A0ABT5S547</accession>
<dbReference type="InterPro" id="IPR010559">
    <property type="entry name" value="Sig_transdc_His_kin_internal"/>
</dbReference>
<keyword evidence="5" id="KW-0808">Transferase</keyword>
<dbReference type="SUPFAM" id="SSF63829">
    <property type="entry name" value="Calcium-dependent phosphotriesterase"/>
    <property type="match status" value="2"/>
</dbReference>
<keyword evidence="2" id="KW-0732">Signal</keyword>
<evidence type="ECO:0000259" key="3">
    <source>
        <dbReference type="Pfam" id="PF06580"/>
    </source>
</evidence>
<keyword evidence="1" id="KW-1133">Transmembrane helix</keyword>
<sequence>MIKKICLLILLCVTFLINAQEPVFVHFSEKNGLPDKEFYDLIEDSKGFVWLAADKGLFRYDGKAYKKYTNELQRSSSIFNLQEDNLGRIWCNNVSGQFFYLQGNKLELFIDFSKELKGQLADFIVKGNYLWIIGQYKIYKINLKTKIVEFDYTNSNQTFGKPFKLEDEVYIGNSNFIFKINSQNEFKVSTNVNLPTRDKKGKRLNIYKLIIFKIGSNLFFRQKRSGINQYFKLSENKISKLDIIKELKNERIYDQFVTGNEVWFATATGIWVYELINESFKLQKRFLKNKNITKIVKDTEDNYWFTTLNNGIYIVPNINIENVNISEENKNISSLDRINNNTLVFGNTKGNVGFYDVSKNKLNIIKLPTSDRVSALKYQVNNNTTYISKDFYSYTINNKTLKVSTFKYFTTAKSLTSIDDNKLLFTTNNSVRILQDEQFEENIFDSIQRGKRTYASHYNKPKKAVFIAYIDNLIQYDSLWKAKPIIYKSKPIYVKSITETSNGIVWVSTFKDGIYGIKNERVIQHYSTKNGLTSNNIGVIKADKNKLWIALENSIQLLDVNTKELQTLTKRDGIVSYDVSGIEILKNKVYFSSNEGLFSINKKEPFKSPNPNIYFTEVEINEKDTLITSNYDLSYNQNAIKIGFNVNGYLYNEKNRYKYRLIGFNDTWLTTDIHVNSVKYNSLPAGNYIFQVQPVSEKEVTKDKIKSIKFKINKPFWKAWWFVLGGFVLLFGSTIIYFNRKIKIEEKEKLAELEKISLEKELMSINLTALRSQMNPHFIFNALNSIQDLILKEDTEASYDYIVMFANLVRNTLNYSSQDFISIEKELDFLKLYLQLEKLRFGDLFNYSINYDKNEYLEVPSLIIQPFIENALVHGLMHKSGNKELHINFDFTESILRCTITDNGVGRKKAEEIRQRQGSHHEPFALRAIKKRLEIFKEQYSENIGYVIEDLIENEIAKGTKVILTMPFKKRF</sequence>
<feature type="chain" id="PRO_5046351028" evidence="2">
    <location>
        <begin position="20"/>
        <end position="972"/>
    </location>
</feature>
<proteinExistence type="predicted"/>
<organism evidence="5 6">
    <name type="scientific">Polaribacter ponticola</name>
    <dbReference type="NCBI Taxonomy" id="2978475"/>
    <lineage>
        <taxon>Bacteria</taxon>
        <taxon>Pseudomonadati</taxon>
        <taxon>Bacteroidota</taxon>
        <taxon>Flavobacteriia</taxon>
        <taxon>Flavobacteriales</taxon>
        <taxon>Flavobacteriaceae</taxon>
    </lineage>
</organism>
<dbReference type="RefSeq" id="WP_265724066.1">
    <property type="nucleotide sequence ID" value="NZ_JAOSLC020000002.1"/>
</dbReference>
<dbReference type="Pfam" id="PF07495">
    <property type="entry name" value="Y_Y_Y"/>
    <property type="match status" value="1"/>
</dbReference>
<feature type="domain" description="Two component regulator three Y" evidence="4">
    <location>
        <begin position="649"/>
        <end position="712"/>
    </location>
</feature>
<dbReference type="InterPro" id="IPR050640">
    <property type="entry name" value="Bact_2-comp_sensor_kinase"/>
</dbReference>
<dbReference type="Gene3D" id="2.60.40.10">
    <property type="entry name" value="Immunoglobulins"/>
    <property type="match status" value="1"/>
</dbReference>
<evidence type="ECO:0000256" key="1">
    <source>
        <dbReference type="SAM" id="Phobius"/>
    </source>
</evidence>
<dbReference type="Pfam" id="PF06580">
    <property type="entry name" value="His_kinase"/>
    <property type="match status" value="1"/>
</dbReference>
<dbReference type="EMBL" id="JAOSLC020000002">
    <property type="protein sequence ID" value="MDD7913218.1"/>
    <property type="molecule type" value="Genomic_DNA"/>
</dbReference>
<evidence type="ECO:0000313" key="5">
    <source>
        <dbReference type="EMBL" id="MDD7913218.1"/>
    </source>
</evidence>
<dbReference type="Gene3D" id="3.30.565.10">
    <property type="entry name" value="Histidine kinase-like ATPase, C-terminal domain"/>
    <property type="match status" value="1"/>
</dbReference>
<keyword evidence="5" id="KW-0418">Kinase</keyword>
<reference evidence="5" key="1">
    <citation type="submission" date="2023-02" db="EMBL/GenBank/DDBJ databases">
        <title>Polaribacter ponticola sp. nov., isolated from seawater.</title>
        <authorList>
            <person name="Baek J.H."/>
            <person name="Kim J.M."/>
            <person name="Choi D.G."/>
            <person name="Jeon C.O."/>
        </authorList>
    </citation>
    <scope>NUCLEOTIDE SEQUENCE</scope>
    <source>
        <strain evidence="5">MSW5</strain>
    </source>
</reference>
<feature type="transmembrane region" description="Helical" evidence="1">
    <location>
        <begin position="719"/>
        <end position="739"/>
    </location>
</feature>
<dbReference type="Proteomes" id="UP001151478">
    <property type="component" value="Unassembled WGS sequence"/>
</dbReference>
<protein>
    <submittedName>
        <fullName evidence="5">Histidine kinase</fullName>
    </submittedName>
</protein>
<feature type="domain" description="Signal transduction histidine kinase internal region" evidence="3">
    <location>
        <begin position="766"/>
        <end position="843"/>
    </location>
</feature>
<name>A0ABT5S547_9FLAO</name>
<gene>
    <name evidence="5" type="ORF">N5A56_001655</name>
</gene>
<evidence type="ECO:0000259" key="4">
    <source>
        <dbReference type="Pfam" id="PF07495"/>
    </source>
</evidence>
<dbReference type="PANTHER" id="PTHR34220">
    <property type="entry name" value="SENSOR HISTIDINE KINASE YPDA"/>
    <property type="match status" value="1"/>
</dbReference>
<keyword evidence="1" id="KW-0472">Membrane</keyword>
<dbReference type="InterPro" id="IPR011123">
    <property type="entry name" value="Y_Y_Y"/>
</dbReference>